<dbReference type="PROSITE" id="PS50146">
    <property type="entry name" value="DAGK"/>
    <property type="match status" value="1"/>
</dbReference>
<protein>
    <recommendedName>
        <fullName evidence="9">DAGKc domain-containing protein</fullName>
    </recommendedName>
</protein>
<keyword evidence="7" id="KW-0443">Lipid metabolism</keyword>
<keyword evidence="4" id="KW-0547">Nucleotide-binding</keyword>
<dbReference type="Gene3D" id="2.60.200.40">
    <property type="match status" value="1"/>
</dbReference>
<evidence type="ECO:0000256" key="2">
    <source>
        <dbReference type="ARBA" id="ARBA00005983"/>
    </source>
</evidence>
<keyword evidence="7" id="KW-0594">Phospholipid biosynthesis</keyword>
<evidence type="ECO:0000256" key="8">
    <source>
        <dbReference type="ARBA" id="ARBA00023264"/>
    </source>
</evidence>
<dbReference type="RefSeq" id="WP_199575981.1">
    <property type="nucleotide sequence ID" value="NZ_JAENBO010000005.1"/>
</dbReference>
<keyword evidence="3" id="KW-0808">Transferase</keyword>
<evidence type="ECO:0000256" key="7">
    <source>
        <dbReference type="ARBA" id="ARBA00023209"/>
    </source>
</evidence>
<dbReference type="SUPFAM" id="SSF111331">
    <property type="entry name" value="NAD kinase/diacylglycerol kinase-like"/>
    <property type="match status" value="1"/>
</dbReference>
<keyword evidence="11" id="KW-1185">Reference proteome</keyword>
<feature type="domain" description="DAGKc" evidence="9">
    <location>
        <begin position="1"/>
        <end position="126"/>
    </location>
</feature>
<dbReference type="EMBL" id="JAENBO010000005">
    <property type="protein sequence ID" value="MBJ8326343.1"/>
    <property type="molecule type" value="Genomic_DNA"/>
</dbReference>
<dbReference type="SMART" id="SM00046">
    <property type="entry name" value="DAGKc"/>
    <property type="match status" value="1"/>
</dbReference>
<dbReference type="PANTHER" id="PTHR12358">
    <property type="entry name" value="SPHINGOSINE KINASE"/>
    <property type="match status" value="1"/>
</dbReference>
<dbReference type="InterPro" id="IPR016064">
    <property type="entry name" value="NAD/diacylglycerol_kinase_sf"/>
</dbReference>
<name>A0ABS0ZKT2_9STRE</name>
<keyword evidence="7" id="KW-0444">Lipid biosynthesis</keyword>
<dbReference type="Gene3D" id="3.40.50.10330">
    <property type="entry name" value="Probable inorganic polyphosphate/atp-NAD kinase, domain 1"/>
    <property type="match status" value="1"/>
</dbReference>
<evidence type="ECO:0000256" key="4">
    <source>
        <dbReference type="ARBA" id="ARBA00022741"/>
    </source>
</evidence>
<accession>A0ABS0ZKT2</accession>
<evidence type="ECO:0000256" key="3">
    <source>
        <dbReference type="ARBA" id="ARBA00022679"/>
    </source>
</evidence>
<dbReference type="Pfam" id="PF19279">
    <property type="entry name" value="YegS_C"/>
    <property type="match status" value="1"/>
</dbReference>
<dbReference type="InterPro" id="IPR001206">
    <property type="entry name" value="Diacylglycerol_kinase_cat_dom"/>
</dbReference>
<sequence length="293" mass="32861">MKIHLLANPNSGDKSALEKYENLRQAYPEIDFKLYITTKVDDEKNQVSELLSSFNKEEDAILVIGGDGTLSKVLSNLPREIPFAYYPSGSGNDFARSLNINNIDRIISAIKQQKKQTINVINYDNGIIINSLDFGFAAKVISFSETSRLKKILGKVKLGKLIYPFYGVVSLFCTPTATVFLETEQETLTLSNNFFLSFANSRYFGGGIVVWPDASPFDPNINCVYFEDAGLLKNVKTLLAILFKKHKNTSAIQHKVFQKVTITSTKDNLVQVDGEVIQTNQLSLCCEQREIYL</sequence>
<dbReference type="InterPro" id="IPR045540">
    <property type="entry name" value="YegS/DAGK_C"/>
</dbReference>
<reference evidence="10 11" key="1">
    <citation type="journal article" date="2021" name="Int. J. Syst. Evol. Microbiol.">
        <title>Streptococcus vicugnae sp. nov., isolated from faeces of alpacas (Vicugna pacos) and cattle (Bos taurus), Streptococcus zalophi sp. nov., and Streptococcus pacificus sp. nov., isolated from respiratory tract of California sea lions (Zalophus californianus).</title>
        <authorList>
            <person name="Volokhov D.V."/>
            <person name="Zagorodnyaya T.A."/>
            <person name="Shen Z."/>
            <person name="Blom J."/>
            <person name="Furtak V.A."/>
            <person name="Eisenberg T."/>
            <person name="Fan P."/>
            <person name="Jeong K.C."/>
            <person name="Gao Y."/>
            <person name="Zhang S."/>
            <person name="Amselle M."/>
        </authorList>
    </citation>
    <scope>NUCLEOTIDE SEQUENCE [LARGE SCALE GENOMIC DNA]</scope>
    <source>
        <strain evidence="10 11">CSL7591</strain>
    </source>
</reference>
<evidence type="ECO:0000313" key="11">
    <source>
        <dbReference type="Proteomes" id="UP000653045"/>
    </source>
</evidence>
<comment type="cofactor">
    <cofactor evidence="1">
        <name>Mg(2+)</name>
        <dbReference type="ChEBI" id="CHEBI:18420"/>
    </cofactor>
</comment>
<dbReference type="Proteomes" id="UP000653045">
    <property type="component" value="Unassembled WGS sequence"/>
</dbReference>
<keyword evidence="8" id="KW-1208">Phospholipid metabolism</keyword>
<dbReference type="InterPro" id="IPR017438">
    <property type="entry name" value="ATP-NAD_kinase_N"/>
</dbReference>
<evidence type="ECO:0000259" key="9">
    <source>
        <dbReference type="PROSITE" id="PS50146"/>
    </source>
</evidence>
<proteinExistence type="inferred from homology"/>
<comment type="caution">
    <text evidence="10">The sequence shown here is derived from an EMBL/GenBank/DDBJ whole genome shotgun (WGS) entry which is preliminary data.</text>
</comment>
<evidence type="ECO:0000256" key="5">
    <source>
        <dbReference type="ARBA" id="ARBA00022777"/>
    </source>
</evidence>
<dbReference type="Pfam" id="PF00781">
    <property type="entry name" value="DAGK_cat"/>
    <property type="match status" value="1"/>
</dbReference>
<evidence type="ECO:0000256" key="1">
    <source>
        <dbReference type="ARBA" id="ARBA00001946"/>
    </source>
</evidence>
<keyword evidence="5" id="KW-0418">Kinase</keyword>
<dbReference type="InterPro" id="IPR050187">
    <property type="entry name" value="Lipid_Phosphate_FormReg"/>
</dbReference>
<organism evidence="10 11">
    <name type="scientific">Streptococcus pacificus</name>
    <dbReference type="NCBI Taxonomy" id="2740577"/>
    <lineage>
        <taxon>Bacteria</taxon>
        <taxon>Bacillati</taxon>
        <taxon>Bacillota</taxon>
        <taxon>Bacilli</taxon>
        <taxon>Lactobacillales</taxon>
        <taxon>Streptococcaceae</taxon>
        <taxon>Streptococcus</taxon>
    </lineage>
</organism>
<evidence type="ECO:0000256" key="6">
    <source>
        <dbReference type="ARBA" id="ARBA00022840"/>
    </source>
</evidence>
<keyword evidence="6" id="KW-0067">ATP-binding</keyword>
<gene>
    <name evidence="10" type="ORF">JHK62_06625</name>
</gene>
<evidence type="ECO:0000313" key="10">
    <source>
        <dbReference type="EMBL" id="MBJ8326343.1"/>
    </source>
</evidence>
<dbReference type="PANTHER" id="PTHR12358:SF54">
    <property type="entry name" value="SPHINGOSINE KINASE RELATED PROTEIN"/>
    <property type="match status" value="1"/>
</dbReference>
<comment type="similarity">
    <text evidence="2">Belongs to the diacylglycerol/lipid kinase family.</text>
</comment>